<comment type="caution">
    <text evidence="1">The sequence shown here is derived from an EMBL/GenBank/DDBJ whole genome shotgun (WGS) entry which is preliminary data.</text>
</comment>
<dbReference type="EMBL" id="CM051405">
    <property type="protein sequence ID" value="KAJ4704628.1"/>
    <property type="molecule type" value="Genomic_DNA"/>
</dbReference>
<name>A0ACC1WZX2_MELAZ</name>
<evidence type="ECO:0000313" key="2">
    <source>
        <dbReference type="Proteomes" id="UP001164539"/>
    </source>
</evidence>
<gene>
    <name evidence="1" type="ORF">OWV82_021511</name>
</gene>
<sequence>MESEISSDSRGLLSAKKRVSLVQLKTHGSSTGTSVPSSALLGKSLKKVSSKISRQRPSSKKFKVVSEYDEKKQTAADRWGGLAYDTSDDQKDITRGKGVVDSLFQTPMGMCY</sequence>
<accession>A0ACC1WZX2</accession>
<keyword evidence="2" id="KW-1185">Reference proteome</keyword>
<evidence type="ECO:0000313" key="1">
    <source>
        <dbReference type="EMBL" id="KAJ4704628.1"/>
    </source>
</evidence>
<dbReference type="Proteomes" id="UP001164539">
    <property type="component" value="Chromosome 12"/>
</dbReference>
<organism evidence="1 2">
    <name type="scientific">Melia azedarach</name>
    <name type="common">Chinaberry tree</name>
    <dbReference type="NCBI Taxonomy" id="155640"/>
    <lineage>
        <taxon>Eukaryota</taxon>
        <taxon>Viridiplantae</taxon>
        <taxon>Streptophyta</taxon>
        <taxon>Embryophyta</taxon>
        <taxon>Tracheophyta</taxon>
        <taxon>Spermatophyta</taxon>
        <taxon>Magnoliopsida</taxon>
        <taxon>eudicotyledons</taxon>
        <taxon>Gunneridae</taxon>
        <taxon>Pentapetalae</taxon>
        <taxon>rosids</taxon>
        <taxon>malvids</taxon>
        <taxon>Sapindales</taxon>
        <taxon>Meliaceae</taxon>
        <taxon>Melia</taxon>
    </lineage>
</organism>
<reference evidence="1 2" key="1">
    <citation type="journal article" date="2023" name="Science">
        <title>Complex scaffold remodeling in plant triterpene biosynthesis.</title>
        <authorList>
            <person name="De La Pena R."/>
            <person name="Hodgson H."/>
            <person name="Liu J.C."/>
            <person name="Stephenson M.J."/>
            <person name="Martin A.C."/>
            <person name="Owen C."/>
            <person name="Harkess A."/>
            <person name="Leebens-Mack J."/>
            <person name="Jimenez L.E."/>
            <person name="Osbourn A."/>
            <person name="Sattely E.S."/>
        </authorList>
    </citation>
    <scope>NUCLEOTIDE SEQUENCE [LARGE SCALE GENOMIC DNA]</scope>
    <source>
        <strain evidence="2">cv. JPN11</strain>
        <tissue evidence="1">Leaf</tissue>
    </source>
</reference>
<proteinExistence type="predicted"/>
<protein>
    <submittedName>
        <fullName evidence="1">Ribulose bisphosphate carboxylase/oxygenase activase</fullName>
    </submittedName>
</protein>